<sequence length="100" mass="11493">MSMLFTYLLALFLIIFCSAFFTRYENKMKKLSRLLLVPTLCGGLLVYLIGYWPDTGIKSQNAMLLDALISLLRAVFSTGRMFVIENDFNDINEILKNNQL</sequence>
<dbReference type="EMBL" id="VSSQ01044180">
    <property type="protein sequence ID" value="MPM97981.1"/>
    <property type="molecule type" value="Genomic_DNA"/>
</dbReference>
<keyword evidence="1" id="KW-1133">Transmembrane helix</keyword>
<gene>
    <name evidence="2" type="ORF">SDC9_145162</name>
</gene>
<protein>
    <recommendedName>
        <fullName evidence="3">Holin</fullName>
    </recommendedName>
</protein>
<organism evidence="2">
    <name type="scientific">bioreactor metagenome</name>
    <dbReference type="NCBI Taxonomy" id="1076179"/>
    <lineage>
        <taxon>unclassified sequences</taxon>
        <taxon>metagenomes</taxon>
        <taxon>ecological metagenomes</taxon>
    </lineage>
</organism>
<evidence type="ECO:0008006" key="3">
    <source>
        <dbReference type="Google" id="ProtNLM"/>
    </source>
</evidence>
<feature type="transmembrane region" description="Helical" evidence="1">
    <location>
        <begin position="64"/>
        <end position="83"/>
    </location>
</feature>
<keyword evidence="1" id="KW-0812">Transmembrane</keyword>
<name>A0A645E970_9ZZZZ</name>
<keyword evidence="1" id="KW-0472">Membrane</keyword>
<evidence type="ECO:0000256" key="1">
    <source>
        <dbReference type="SAM" id="Phobius"/>
    </source>
</evidence>
<feature type="transmembrane region" description="Helical" evidence="1">
    <location>
        <begin position="35"/>
        <end position="52"/>
    </location>
</feature>
<comment type="caution">
    <text evidence="2">The sequence shown here is derived from an EMBL/GenBank/DDBJ whole genome shotgun (WGS) entry which is preliminary data.</text>
</comment>
<accession>A0A645E970</accession>
<proteinExistence type="predicted"/>
<reference evidence="2" key="1">
    <citation type="submission" date="2019-08" db="EMBL/GenBank/DDBJ databases">
        <authorList>
            <person name="Kucharzyk K."/>
            <person name="Murdoch R.W."/>
            <person name="Higgins S."/>
            <person name="Loffler F."/>
        </authorList>
    </citation>
    <scope>NUCLEOTIDE SEQUENCE</scope>
</reference>
<evidence type="ECO:0000313" key="2">
    <source>
        <dbReference type="EMBL" id="MPM97981.1"/>
    </source>
</evidence>
<dbReference type="AlphaFoldDB" id="A0A645E970"/>